<keyword evidence="3" id="KW-1185">Reference proteome</keyword>
<evidence type="ECO:0000313" key="2">
    <source>
        <dbReference type="EnsemblProtists" id="Phyra77110"/>
    </source>
</evidence>
<dbReference type="AlphaFoldDB" id="H3GL85"/>
<dbReference type="PANTHER" id="PTHR15678:SF6">
    <property type="entry name" value="BRIDGE-LIKE LIPID TRANSFER PROTEIN FAMILY MEMBER 2"/>
    <property type="match status" value="1"/>
</dbReference>
<dbReference type="Pfam" id="PF10344">
    <property type="entry name" value="Hobbit"/>
    <property type="match status" value="1"/>
</dbReference>
<dbReference type="PANTHER" id="PTHR15678">
    <property type="entry name" value="ANTIGEN MLAA-22-RELATED"/>
    <property type="match status" value="1"/>
</dbReference>
<evidence type="ECO:0000256" key="1">
    <source>
        <dbReference type="SAM" id="MobiDB-lite"/>
    </source>
</evidence>
<feature type="compositionally biased region" description="Polar residues" evidence="1">
    <location>
        <begin position="481"/>
        <end position="490"/>
    </location>
</feature>
<dbReference type="OMA" id="HEWQSHD"/>
<reference evidence="3" key="1">
    <citation type="journal article" date="2006" name="Science">
        <title>Phytophthora genome sequences uncover evolutionary origins and mechanisms of pathogenesis.</title>
        <authorList>
            <person name="Tyler B.M."/>
            <person name="Tripathy S."/>
            <person name="Zhang X."/>
            <person name="Dehal P."/>
            <person name="Jiang R.H."/>
            <person name="Aerts A."/>
            <person name="Arredondo F.D."/>
            <person name="Baxter L."/>
            <person name="Bensasson D."/>
            <person name="Beynon J.L."/>
            <person name="Chapman J."/>
            <person name="Damasceno C.M."/>
            <person name="Dorrance A.E."/>
            <person name="Dou D."/>
            <person name="Dickerman A.W."/>
            <person name="Dubchak I.L."/>
            <person name="Garbelotto M."/>
            <person name="Gijzen M."/>
            <person name="Gordon S.G."/>
            <person name="Govers F."/>
            <person name="Grunwald N.J."/>
            <person name="Huang W."/>
            <person name="Ivors K.L."/>
            <person name="Jones R.W."/>
            <person name="Kamoun S."/>
            <person name="Krampis K."/>
            <person name="Lamour K.H."/>
            <person name="Lee M.K."/>
            <person name="McDonald W.H."/>
            <person name="Medina M."/>
            <person name="Meijer H.J."/>
            <person name="Nordberg E.K."/>
            <person name="Maclean D.J."/>
            <person name="Ospina-Giraldo M.D."/>
            <person name="Morris P.F."/>
            <person name="Phuntumart V."/>
            <person name="Putnam N.H."/>
            <person name="Rash S."/>
            <person name="Rose J.K."/>
            <person name="Sakihama Y."/>
            <person name="Salamov A.A."/>
            <person name="Savidor A."/>
            <person name="Scheuring C.F."/>
            <person name="Smith B.M."/>
            <person name="Sobral B.W."/>
            <person name="Terry A."/>
            <person name="Torto-Alalibo T.A."/>
            <person name="Win J."/>
            <person name="Xu Z."/>
            <person name="Zhang H."/>
            <person name="Grigoriev I.V."/>
            <person name="Rokhsar D.S."/>
            <person name="Boore J.L."/>
        </authorList>
    </citation>
    <scope>NUCLEOTIDE SEQUENCE [LARGE SCALE GENOMIC DNA]</scope>
    <source>
        <strain evidence="3">Pr102</strain>
    </source>
</reference>
<dbReference type="VEuPathDB" id="FungiDB:KRP23_1101"/>
<feature type="compositionally biased region" description="Basic residues" evidence="1">
    <location>
        <begin position="496"/>
        <end position="514"/>
    </location>
</feature>
<dbReference type="EMBL" id="DS566019">
    <property type="status" value="NOT_ANNOTATED_CDS"/>
    <property type="molecule type" value="Genomic_DNA"/>
</dbReference>
<dbReference type="HOGENOM" id="CLU_524283_0_0_1"/>
<dbReference type="EnsemblProtists" id="Phyra77110">
    <property type="protein sequence ID" value="Phyra77110"/>
    <property type="gene ID" value="Phyra77110"/>
</dbReference>
<dbReference type="STRING" id="164328.H3GL85"/>
<dbReference type="VEuPathDB" id="FungiDB:KRP22_1537"/>
<proteinExistence type="predicted"/>
<dbReference type="InterPro" id="IPR045167">
    <property type="entry name" value="Hobbit"/>
</dbReference>
<evidence type="ECO:0000313" key="3">
    <source>
        <dbReference type="Proteomes" id="UP000005238"/>
    </source>
</evidence>
<organism evidence="2 3">
    <name type="scientific">Phytophthora ramorum</name>
    <name type="common">Sudden oak death agent</name>
    <dbReference type="NCBI Taxonomy" id="164328"/>
    <lineage>
        <taxon>Eukaryota</taxon>
        <taxon>Sar</taxon>
        <taxon>Stramenopiles</taxon>
        <taxon>Oomycota</taxon>
        <taxon>Peronosporomycetes</taxon>
        <taxon>Peronosporales</taxon>
        <taxon>Peronosporaceae</taxon>
        <taxon>Phytophthora</taxon>
    </lineage>
</organism>
<dbReference type="eggNOG" id="KOG1910">
    <property type="taxonomic scope" value="Eukaryota"/>
</dbReference>
<feature type="region of interest" description="Disordered" evidence="1">
    <location>
        <begin position="178"/>
        <end position="207"/>
    </location>
</feature>
<feature type="region of interest" description="Disordered" evidence="1">
    <location>
        <begin position="477"/>
        <end position="520"/>
    </location>
</feature>
<dbReference type="InParanoid" id="H3GL85"/>
<feature type="compositionally biased region" description="Polar residues" evidence="1">
    <location>
        <begin position="193"/>
        <end position="206"/>
    </location>
</feature>
<feature type="compositionally biased region" description="Basic and acidic residues" evidence="1">
    <location>
        <begin position="180"/>
        <end position="191"/>
    </location>
</feature>
<dbReference type="Proteomes" id="UP000005238">
    <property type="component" value="Unassembled WGS sequence"/>
</dbReference>
<accession>H3GL85</accession>
<protein>
    <submittedName>
        <fullName evidence="2">Uncharacterized protein</fullName>
    </submittedName>
</protein>
<reference evidence="2" key="2">
    <citation type="submission" date="2015-06" db="UniProtKB">
        <authorList>
            <consortium name="EnsemblProtists"/>
        </authorList>
    </citation>
    <scope>IDENTIFICATION</scope>
    <source>
        <strain evidence="2">Pr102</strain>
    </source>
</reference>
<sequence>MMGSTATNRYEDEQFSDDLQQMTQQYESLSELTRFMASEIQKQLKPSPLPNVDLEFALDRASLTLSGENVDIVRAQVGSLCFKMQLFEDRSGKFALTLQDLSANNLSPGTPYPDLLLPAYSRSWEGDDMFLRVDAEIAKPVGGITVVQHFEVNVHPIQVCITQEVIMQLVTFFSPSDRANSTKEEQREEVRSQFLQARTTSSSTSDGRVGSAIIKAVKVAGKAAAHPLSLGRTHRIDSDEEFLPSSRKARGGALHNIPEDPSQWMAKLANLSEQNELHLFASASEGEQHQTESTERELSEMKDRAKNSILFKRIRLGAVEVVLTYKNKKSNAGSSSTPHLHLPHATQPQALEDMRGFEVKTHALVYSDKTCSPMDLLLRMRRDILLDVLSQVGRNFTNIGNFLRDQFDPSRWAAFDALAPLKSLSTTVSSLTANSGAVAPLAAQSEPSTTAKEIATPTSLRPTELLHEWQSHDLLSDYDADSSTPNTPTSADAVHPKHVKTKRSLAKLFSRKKSSSSLPQ</sequence>
<name>H3GL85_PHYRM</name>